<keyword evidence="2" id="KW-0614">Plasmid</keyword>
<dbReference type="RefSeq" id="WP_229583271.1">
    <property type="nucleotide sequence ID" value="NZ_CP083975.1"/>
</dbReference>
<reference evidence="2 3" key="1">
    <citation type="journal article" date="2021" name="Front. Microbiol.">
        <title>Bacterial Transformation of Aromatic Monomers in Softwood Black Liquor.</title>
        <authorList>
            <person name="Navas L.E."/>
            <person name="Dexter G."/>
            <person name="Liu J."/>
            <person name="Levy-Booth D."/>
            <person name="Cho M."/>
            <person name="Jang S.K."/>
            <person name="Mansfield S.D."/>
            <person name="Renneckar S."/>
            <person name="Mohn W.W."/>
            <person name="Eltis L.D."/>
        </authorList>
    </citation>
    <scope>NUCLEOTIDE SEQUENCE [LARGE SCALE GENOMIC DNA]</scope>
    <source>
        <strain evidence="2 3">GD02</strain>
    </source>
</reference>
<dbReference type="Proteomes" id="UP001162740">
    <property type="component" value="Plasmid pGD02.2.1"/>
</dbReference>
<accession>A0AA46X4Z5</accession>
<evidence type="ECO:0000313" key="2">
    <source>
        <dbReference type="EMBL" id="UZF48241.1"/>
    </source>
</evidence>
<dbReference type="PRINTS" id="PR00111">
    <property type="entry name" value="ABHYDROLASE"/>
</dbReference>
<feature type="domain" description="AB hydrolase-1" evidence="1">
    <location>
        <begin position="45"/>
        <end position="278"/>
    </location>
</feature>
<dbReference type="InterPro" id="IPR000073">
    <property type="entry name" value="AB_hydrolase_1"/>
</dbReference>
<dbReference type="PANTHER" id="PTHR43194">
    <property type="entry name" value="HYDROLASE ALPHA/BETA FOLD FAMILY"/>
    <property type="match status" value="1"/>
</dbReference>
<name>A0AA46X4Z5_RHORH</name>
<dbReference type="InterPro" id="IPR050228">
    <property type="entry name" value="Carboxylesterase_BioH"/>
</dbReference>
<dbReference type="InterPro" id="IPR029058">
    <property type="entry name" value="AB_hydrolase_fold"/>
</dbReference>
<evidence type="ECO:0000259" key="1">
    <source>
        <dbReference type="Pfam" id="PF12697"/>
    </source>
</evidence>
<geneLocation type="plasmid" evidence="2 3">
    <name>pGD02.2.1</name>
</geneLocation>
<dbReference type="PANTHER" id="PTHR43194:SF2">
    <property type="entry name" value="PEROXISOMAL MEMBRANE PROTEIN LPX1"/>
    <property type="match status" value="1"/>
</dbReference>
<sequence>MGIHTDPAPKWFVEALAARVETGQVTVDGLTIAYRAWGEEGAPGIVLVHGGMAHSRWWDHIAPQLAEGRRVVALDLSGHGDSDHRDSYGLEPWTREILAVAGVAGIGGPPVLVGHSMGGIVSFAASRLYSESFAGVVLLDSPIRDMTLEEEMRAQGAPTRTEQKTYPTAEEALARFRLVPSQEDAEPFVIDHIARQSMRQGPDGWYWKFDTLRIGRERPIRNVVPKCRVAYFRSEHGVVTTELLAQMREQFGPDALVAELPAAGHHPMIDQPLAVVAAVRTVLEAWDLP</sequence>
<protein>
    <submittedName>
        <fullName evidence="2">Alpha/beta hydrolase</fullName>
    </submittedName>
</protein>
<dbReference type="EMBL" id="CP083975">
    <property type="protein sequence ID" value="UZF48241.1"/>
    <property type="molecule type" value="Genomic_DNA"/>
</dbReference>
<keyword evidence="2" id="KW-0378">Hydrolase</keyword>
<dbReference type="AlphaFoldDB" id="A0AA46X4Z5"/>
<dbReference type="GO" id="GO:0016787">
    <property type="term" value="F:hydrolase activity"/>
    <property type="evidence" value="ECO:0007669"/>
    <property type="project" value="UniProtKB-KW"/>
</dbReference>
<evidence type="ECO:0000313" key="3">
    <source>
        <dbReference type="Proteomes" id="UP001162740"/>
    </source>
</evidence>
<proteinExistence type="predicted"/>
<dbReference type="SUPFAM" id="SSF53474">
    <property type="entry name" value="alpha/beta-Hydrolases"/>
    <property type="match status" value="1"/>
</dbReference>
<gene>
    <name evidence="2" type="ORF">KUM34_028220</name>
</gene>
<organism evidence="2 3">
    <name type="scientific">Rhodococcus rhodochrous</name>
    <dbReference type="NCBI Taxonomy" id="1829"/>
    <lineage>
        <taxon>Bacteria</taxon>
        <taxon>Bacillati</taxon>
        <taxon>Actinomycetota</taxon>
        <taxon>Actinomycetes</taxon>
        <taxon>Mycobacteriales</taxon>
        <taxon>Nocardiaceae</taxon>
        <taxon>Rhodococcus</taxon>
    </lineage>
</organism>
<dbReference type="Pfam" id="PF12697">
    <property type="entry name" value="Abhydrolase_6"/>
    <property type="match status" value="1"/>
</dbReference>
<dbReference type="Gene3D" id="3.40.50.1820">
    <property type="entry name" value="alpha/beta hydrolase"/>
    <property type="match status" value="1"/>
</dbReference>